<dbReference type="RefSeq" id="WP_109826049.1">
    <property type="nucleotide sequence ID" value="NZ_CP029494.1"/>
</dbReference>
<keyword evidence="1" id="KW-0472">Membrane</keyword>
<dbReference type="OrthoDB" id="69557at2"/>
<dbReference type="AlphaFoldDB" id="A0A2Z3JFJ8"/>
<evidence type="ECO:0000313" key="3">
    <source>
        <dbReference type="Proteomes" id="UP000245368"/>
    </source>
</evidence>
<feature type="transmembrane region" description="Helical" evidence="1">
    <location>
        <begin position="90"/>
        <end position="109"/>
    </location>
</feature>
<keyword evidence="3" id="KW-1185">Reference proteome</keyword>
<keyword evidence="1" id="KW-1133">Transmembrane helix</keyword>
<feature type="transmembrane region" description="Helical" evidence="1">
    <location>
        <begin position="58"/>
        <end position="78"/>
    </location>
</feature>
<dbReference type="KEGG" id="dez:DKM44_05585"/>
<gene>
    <name evidence="2" type="ORF">DKM44_05585</name>
</gene>
<accession>A0A2Z3JFJ8</accession>
<evidence type="ECO:0000256" key="1">
    <source>
        <dbReference type="SAM" id="Phobius"/>
    </source>
</evidence>
<sequence>MSELDLTHLEQDVTTVLRDVNQGRFEKSMAGVTAASALLVCAEVYYEHYKGSFGNRLMWSPIVVTPPLVAAAVAGIFSRKIAKTALPAASLLYVFTGLSGLALHVRGVARKPGGWKYARYNVVMGPPVIAPGLFAMVGGMGLLAALVRREGEDR</sequence>
<keyword evidence="1" id="KW-0812">Transmembrane</keyword>
<evidence type="ECO:0000313" key="2">
    <source>
        <dbReference type="EMBL" id="AWN22766.1"/>
    </source>
</evidence>
<dbReference type="EMBL" id="CP029494">
    <property type="protein sequence ID" value="AWN22766.1"/>
    <property type="molecule type" value="Genomic_DNA"/>
</dbReference>
<dbReference type="Proteomes" id="UP000245368">
    <property type="component" value="Chromosome"/>
</dbReference>
<reference evidence="2 3" key="1">
    <citation type="submission" date="2018-05" db="EMBL/GenBank/DDBJ databases">
        <title>Complete Genome Sequence of Deinococcus sp. strain 17bor-2.</title>
        <authorList>
            <person name="Srinivasan S."/>
        </authorList>
    </citation>
    <scope>NUCLEOTIDE SEQUENCE [LARGE SCALE GENOMIC DNA]</scope>
    <source>
        <strain evidence="2 3">17bor-2</strain>
    </source>
</reference>
<protein>
    <submittedName>
        <fullName evidence="2">Uncharacterized protein</fullName>
    </submittedName>
</protein>
<organism evidence="2 3">
    <name type="scientific">Deinococcus irradiatisoli</name>
    <dbReference type="NCBI Taxonomy" id="2202254"/>
    <lineage>
        <taxon>Bacteria</taxon>
        <taxon>Thermotogati</taxon>
        <taxon>Deinococcota</taxon>
        <taxon>Deinococci</taxon>
        <taxon>Deinococcales</taxon>
        <taxon>Deinococcaceae</taxon>
        <taxon>Deinococcus</taxon>
    </lineage>
</organism>
<proteinExistence type="predicted"/>
<feature type="transmembrane region" description="Helical" evidence="1">
    <location>
        <begin position="129"/>
        <end position="147"/>
    </location>
</feature>
<name>A0A2Z3JFJ8_9DEIO</name>